<evidence type="ECO:0000313" key="2">
    <source>
        <dbReference type="Proteomes" id="UP000683925"/>
    </source>
</evidence>
<dbReference type="OrthoDB" id="292078at2759"/>
<proteinExistence type="predicted"/>
<organism evidence="1 2">
    <name type="scientific">Paramecium octaurelia</name>
    <dbReference type="NCBI Taxonomy" id="43137"/>
    <lineage>
        <taxon>Eukaryota</taxon>
        <taxon>Sar</taxon>
        <taxon>Alveolata</taxon>
        <taxon>Ciliophora</taxon>
        <taxon>Intramacronucleata</taxon>
        <taxon>Oligohymenophorea</taxon>
        <taxon>Peniculida</taxon>
        <taxon>Parameciidae</taxon>
        <taxon>Paramecium</taxon>
    </lineage>
</organism>
<comment type="caution">
    <text evidence="1">The sequence shown here is derived from an EMBL/GenBank/DDBJ whole genome shotgun (WGS) entry which is preliminary data.</text>
</comment>
<evidence type="ECO:0000313" key="1">
    <source>
        <dbReference type="EMBL" id="CAD8164732.1"/>
    </source>
</evidence>
<sequence length="86" mass="9995">MGNSCCEAQQNEKEILQGIKSNYIRSQTSIASKVLFSKPLQEVKYENHILLNIDEEPVEELKEDLHERKLSPLAKNLNKKFLHMLE</sequence>
<reference evidence="1" key="1">
    <citation type="submission" date="2021-01" db="EMBL/GenBank/DDBJ databases">
        <authorList>
            <consortium name="Genoscope - CEA"/>
            <person name="William W."/>
        </authorList>
    </citation>
    <scope>NUCLEOTIDE SEQUENCE</scope>
</reference>
<dbReference type="Proteomes" id="UP000683925">
    <property type="component" value="Unassembled WGS sequence"/>
</dbReference>
<name>A0A8S1UM03_PAROT</name>
<dbReference type="EMBL" id="CAJJDP010000045">
    <property type="protein sequence ID" value="CAD8164732.1"/>
    <property type="molecule type" value="Genomic_DNA"/>
</dbReference>
<accession>A0A8S1UM03</accession>
<gene>
    <name evidence="1" type="ORF">POCTA_138.1.T0450202</name>
</gene>
<keyword evidence="2" id="KW-1185">Reference proteome</keyword>
<protein>
    <submittedName>
        <fullName evidence="1">Uncharacterized protein</fullName>
    </submittedName>
</protein>
<dbReference type="AlphaFoldDB" id="A0A8S1UM03"/>
<dbReference type="OMA" id="SCCEAQQ"/>